<dbReference type="InterPro" id="IPR036291">
    <property type="entry name" value="NAD(P)-bd_dom_sf"/>
</dbReference>
<dbReference type="GO" id="GO:0008202">
    <property type="term" value="P:steroid metabolic process"/>
    <property type="evidence" value="ECO:0007669"/>
    <property type="project" value="TreeGrafter"/>
</dbReference>
<dbReference type="PRINTS" id="PR00081">
    <property type="entry name" value="GDHRDH"/>
</dbReference>
<dbReference type="EMBL" id="CP059319">
    <property type="protein sequence ID" value="QTH22869.1"/>
    <property type="molecule type" value="Genomic_DNA"/>
</dbReference>
<protein>
    <submittedName>
        <fullName evidence="2">SDR family oxidoreductase</fullName>
    </submittedName>
</protein>
<accession>A0A975D4Z8</accession>
<dbReference type="PANTHER" id="PTHR43313">
    <property type="entry name" value="SHORT-CHAIN DEHYDROGENASE/REDUCTASE FAMILY 9C"/>
    <property type="match status" value="1"/>
</dbReference>
<sequence>MRAAVVTGASSGIGRATAALLVERGWRVFGSVRTEAQAEALSAALGPALVPLRFDLRDGPAIAEAAGQVAAVLGTDRLAGLVNNAGLAHFGPLAVQPIDDWQAQVDVNLTGTLRVVQAFLPLLGADRARSGPPGRIVNISSVSGRITLPFTSGYAASKHGLEALSDAMRRELAIYGIRTIVIQPGAVRTPIWDKVDRPEDERFADGDFGPPFARFKIAFAAAGEAALPPERFAALIHRVLTIRHPRPRYALMRGRLAHWTLPRLLPDRMLDRILAGRLGTS</sequence>
<organism evidence="2 3">
    <name type="scientific">Rhizorhabdus wittichii</name>
    <dbReference type="NCBI Taxonomy" id="160791"/>
    <lineage>
        <taxon>Bacteria</taxon>
        <taxon>Pseudomonadati</taxon>
        <taxon>Pseudomonadota</taxon>
        <taxon>Alphaproteobacteria</taxon>
        <taxon>Sphingomonadales</taxon>
        <taxon>Sphingomonadaceae</taxon>
        <taxon>Rhizorhabdus</taxon>
    </lineage>
</organism>
<reference evidence="2" key="2">
    <citation type="submission" date="2021-04" db="EMBL/GenBank/DDBJ databases">
        <title>Isolation and genomic analysis of the ibuprofen-degrading bacterium Sphingomonas strain MPO218.</title>
        <authorList>
            <person name="Aulestia M."/>
            <person name="Flores A."/>
            <person name="Mangas E.L."/>
            <person name="Perez-Pulido A.J."/>
            <person name="Santero E."/>
            <person name="Camacho E.M."/>
        </authorList>
    </citation>
    <scope>NUCLEOTIDE SEQUENCE</scope>
    <source>
        <strain evidence="2">MPO218</strain>
    </source>
</reference>
<reference evidence="2" key="1">
    <citation type="submission" date="2020-07" db="EMBL/GenBank/DDBJ databases">
        <authorList>
            <person name="Camacho E."/>
        </authorList>
    </citation>
    <scope>NUCLEOTIDE SEQUENCE</scope>
    <source>
        <strain evidence="2">MPO218</strain>
    </source>
</reference>
<dbReference type="Gene3D" id="3.40.50.720">
    <property type="entry name" value="NAD(P)-binding Rossmann-like Domain"/>
    <property type="match status" value="1"/>
</dbReference>
<name>A0A975D4Z8_9SPHN</name>
<dbReference type="InterPro" id="IPR020904">
    <property type="entry name" value="Sc_DH/Rdtase_CS"/>
</dbReference>
<dbReference type="AlphaFoldDB" id="A0A975D4Z8"/>
<dbReference type="SUPFAM" id="SSF51735">
    <property type="entry name" value="NAD(P)-binding Rossmann-fold domains"/>
    <property type="match status" value="1"/>
</dbReference>
<dbReference type="Pfam" id="PF00106">
    <property type="entry name" value="adh_short"/>
    <property type="match status" value="1"/>
</dbReference>
<evidence type="ECO:0000256" key="1">
    <source>
        <dbReference type="RuleBase" id="RU000363"/>
    </source>
</evidence>
<proteinExistence type="inferred from homology"/>
<dbReference type="GO" id="GO:0016491">
    <property type="term" value="F:oxidoreductase activity"/>
    <property type="evidence" value="ECO:0007669"/>
    <property type="project" value="TreeGrafter"/>
</dbReference>
<evidence type="ECO:0000313" key="3">
    <source>
        <dbReference type="Proteomes" id="UP000664914"/>
    </source>
</evidence>
<comment type="similarity">
    <text evidence="1">Belongs to the short-chain dehydrogenases/reductases (SDR) family.</text>
</comment>
<dbReference type="Proteomes" id="UP000664914">
    <property type="component" value="Chromosome"/>
</dbReference>
<dbReference type="RefSeq" id="WP_208633480.1">
    <property type="nucleotide sequence ID" value="NZ_CP059319.1"/>
</dbReference>
<dbReference type="InterPro" id="IPR002347">
    <property type="entry name" value="SDR_fam"/>
</dbReference>
<dbReference type="CDD" id="cd05374">
    <property type="entry name" value="17beta-HSD-like_SDR_c"/>
    <property type="match status" value="1"/>
</dbReference>
<dbReference type="PRINTS" id="PR00080">
    <property type="entry name" value="SDRFAMILY"/>
</dbReference>
<evidence type="ECO:0000313" key="2">
    <source>
        <dbReference type="EMBL" id="QTH22869.1"/>
    </source>
</evidence>
<dbReference type="PANTHER" id="PTHR43313:SF1">
    <property type="entry name" value="3BETA-HYDROXYSTEROID DEHYDROGENASE DHS-16"/>
    <property type="match status" value="1"/>
</dbReference>
<dbReference type="PROSITE" id="PS00061">
    <property type="entry name" value="ADH_SHORT"/>
    <property type="match status" value="1"/>
</dbReference>
<gene>
    <name evidence="2" type="ORF">HRJ34_04965</name>
</gene>